<evidence type="ECO:0000259" key="3">
    <source>
        <dbReference type="Pfam" id="PF07705"/>
    </source>
</evidence>
<reference evidence="5 6" key="1">
    <citation type="journal article" date="2015" name="Nature">
        <title>rRNA introns, odd ribosomes, and small enigmatic genomes across a large radiation of phyla.</title>
        <authorList>
            <person name="Brown C.T."/>
            <person name="Hug L.A."/>
            <person name="Thomas B.C."/>
            <person name="Sharon I."/>
            <person name="Castelle C.J."/>
            <person name="Singh A."/>
            <person name="Wilkins M.J."/>
            <person name="Williams K.H."/>
            <person name="Banfield J.F."/>
        </authorList>
    </citation>
    <scope>NUCLEOTIDE SEQUENCE [LARGE SCALE GENOMIC DNA]</scope>
</reference>
<comment type="caution">
    <text evidence="5">The sequence shown here is derived from an EMBL/GenBank/DDBJ whole genome shotgun (WGS) entry which is preliminary data.</text>
</comment>
<evidence type="ECO:0000256" key="2">
    <source>
        <dbReference type="SAM" id="Phobius"/>
    </source>
</evidence>
<keyword evidence="2" id="KW-0472">Membrane</keyword>
<dbReference type="Pfam" id="PF07705">
    <property type="entry name" value="CARDB"/>
    <property type="match status" value="1"/>
</dbReference>
<dbReference type="CDD" id="cd14947">
    <property type="entry name" value="NBR1_like"/>
    <property type="match status" value="1"/>
</dbReference>
<dbReference type="InterPro" id="IPR013783">
    <property type="entry name" value="Ig-like_fold"/>
</dbReference>
<feature type="compositionally biased region" description="Basic and acidic residues" evidence="1">
    <location>
        <begin position="18"/>
        <end position="29"/>
    </location>
</feature>
<dbReference type="InterPro" id="IPR011635">
    <property type="entry name" value="CARDB"/>
</dbReference>
<keyword evidence="2" id="KW-1133">Transmembrane helix</keyword>
<feature type="region of interest" description="Disordered" evidence="1">
    <location>
        <begin position="11"/>
        <end position="79"/>
    </location>
</feature>
<dbReference type="PANTHER" id="PTHR20930:SF0">
    <property type="entry name" value="PROTEIN ILRUN"/>
    <property type="match status" value="1"/>
</dbReference>
<dbReference type="Pfam" id="PF16158">
    <property type="entry name" value="N_BRCA1_IG"/>
    <property type="match status" value="1"/>
</dbReference>
<evidence type="ECO:0008006" key="7">
    <source>
        <dbReference type="Google" id="ProtNLM"/>
    </source>
</evidence>
<dbReference type="InterPro" id="IPR032350">
    <property type="entry name" value="Nbr1_FW"/>
</dbReference>
<accession>A0A0G0GVY1</accession>
<evidence type="ECO:0000313" key="5">
    <source>
        <dbReference type="EMBL" id="KKQ34202.1"/>
    </source>
</evidence>
<feature type="domain" description="CARDB" evidence="3">
    <location>
        <begin position="251"/>
        <end position="352"/>
    </location>
</feature>
<feature type="compositionally biased region" description="Basic and acidic residues" evidence="1">
    <location>
        <begin position="63"/>
        <end position="79"/>
    </location>
</feature>
<gene>
    <name evidence="5" type="ORF">US52_C0068G0004</name>
</gene>
<feature type="compositionally biased region" description="Low complexity" evidence="1">
    <location>
        <begin position="30"/>
        <end position="62"/>
    </location>
</feature>
<organism evidence="5 6">
    <name type="scientific">candidate division WS6 bacterium GW2011_GWA2_37_6</name>
    <dbReference type="NCBI Taxonomy" id="1619087"/>
    <lineage>
        <taxon>Bacteria</taxon>
        <taxon>Candidatus Dojkabacteria</taxon>
    </lineage>
</organism>
<sequence>MNIFITALYMAKSKKSSKSTEKTTVEPKTTESSATTASTTPEPATAETIAAETIERAPTAPETTEKKIENKPPIERNEVPEKKGKPLLLIAMIGFGIILFLCLAVFALWYFLVRDNDSDKDKNGNKPDDTAECTFDAELVEDIAIENSSDISAQDEFTKTWRVKNIGTCEWDKDVELAFVSGDSIEQGQTEDIINTKKDESINVSVNLTAPSVAGTYQAIWKLTDNEGSEFGDPLPLAVVVKAPVVVPEKADLIVTSVKTEPAEVRQGSPIKVIAKVKNQGGTNAVGFKVSWRTATSPASPVKEFPGTITLTPGQETTLQLDYTYQGWSTYTTQVKVDIENKVSESNEDNNTRDLVVAVQEGLADVIVESITYNPTTPVSGEFTLITIVNQDMTLKWWQSASAPNPGCEQVVEGVAAGESKSTLCFYVFPSWYNNISTRAEIDTANVAVEGNETNNTTTKIIDVAAP</sequence>
<dbReference type="Gene3D" id="2.60.40.10">
    <property type="entry name" value="Immunoglobulins"/>
    <property type="match status" value="2"/>
</dbReference>
<feature type="domain" description="Nbr1 FW" evidence="4">
    <location>
        <begin position="145"/>
        <end position="241"/>
    </location>
</feature>
<keyword evidence="2" id="KW-0812">Transmembrane</keyword>
<evidence type="ECO:0000313" key="6">
    <source>
        <dbReference type="Proteomes" id="UP000034852"/>
    </source>
</evidence>
<feature type="transmembrane region" description="Helical" evidence="2">
    <location>
        <begin position="87"/>
        <end position="112"/>
    </location>
</feature>
<proteinExistence type="predicted"/>
<evidence type="ECO:0000256" key="1">
    <source>
        <dbReference type="SAM" id="MobiDB-lite"/>
    </source>
</evidence>
<dbReference type="Proteomes" id="UP000034852">
    <property type="component" value="Unassembled WGS sequence"/>
</dbReference>
<protein>
    <recommendedName>
        <fullName evidence="7">CARDB domain-containing protein</fullName>
    </recommendedName>
</protein>
<dbReference type="AlphaFoldDB" id="A0A0G0GVY1"/>
<dbReference type="PANTHER" id="PTHR20930">
    <property type="entry name" value="OVARIAN CARCINOMA ANTIGEN CA125-RELATED"/>
    <property type="match status" value="1"/>
</dbReference>
<name>A0A0G0GVY1_9BACT</name>
<dbReference type="EMBL" id="LBTH01000068">
    <property type="protein sequence ID" value="KKQ34202.1"/>
    <property type="molecule type" value="Genomic_DNA"/>
</dbReference>
<evidence type="ECO:0000259" key="4">
    <source>
        <dbReference type="Pfam" id="PF16158"/>
    </source>
</evidence>